<dbReference type="AlphaFoldDB" id="A0A1E3KP76"/>
<dbReference type="PATRIC" id="fig|1590.172.peg.1034"/>
<comment type="caution">
    <text evidence="1">The sequence shown here is derived from an EMBL/GenBank/DDBJ whole genome shotgun (WGS) entry which is preliminary data.</text>
</comment>
<organism evidence="1 2">
    <name type="scientific">Lactiplantibacillus plantarum</name>
    <name type="common">Lactobacillus plantarum</name>
    <dbReference type="NCBI Taxonomy" id="1590"/>
    <lineage>
        <taxon>Bacteria</taxon>
        <taxon>Bacillati</taxon>
        <taxon>Bacillota</taxon>
        <taxon>Bacilli</taxon>
        <taxon>Lactobacillales</taxon>
        <taxon>Lactobacillaceae</taxon>
        <taxon>Lactiplantibacillus</taxon>
    </lineage>
</organism>
<name>A0A1E3KP76_LACPN</name>
<dbReference type="SMART" id="SM00943">
    <property type="entry name" value="Prim-Pol"/>
    <property type="match status" value="1"/>
</dbReference>
<protein>
    <submittedName>
        <fullName evidence="1">Uncharacterized protein</fullName>
    </submittedName>
</protein>
<accession>A0A1E3KP76</accession>
<proteinExistence type="predicted"/>
<dbReference type="InterPro" id="IPR014820">
    <property type="entry name" value="PriCT_1"/>
</dbReference>
<gene>
    <name evidence="1" type="ORF">LPJSA22_00501</name>
</gene>
<dbReference type="SUPFAM" id="SSF56747">
    <property type="entry name" value="Prim-pol domain"/>
    <property type="match status" value="1"/>
</dbReference>
<evidence type="ECO:0000313" key="2">
    <source>
        <dbReference type="Proteomes" id="UP000094892"/>
    </source>
</evidence>
<reference evidence="1 2" key="1">
    <citation type="submission" date="2016-08" db="EMBL/GenBank/DDBJ databases">
        <title>Genome sequencing of Lactobacillus plantarum JSA22, isolated from fermented soybean paste.</title>
        <authorList>
            <person name="Choi H.S."/>
        </authorList>
    </citation>
    <scope>NUCLEOTIDE SEQUENCE [LARGE SCALE GENOMIC DNA]</scope>
    <source>
        <strain evidence="1 2">JSA22</strain>
    </source>
</reference>
<dbReference type="InterPro" id="IPR015330">
    <property type="entry name" value="DNA_primase/pol_bifunc_N"/>
</dbReference>
<dbReference type="GeneID" id="49392903"/>
<dbReference type="RefSeq" id="WP_046947792.1">
    <property type="nucleotide sequence ID" value="NZ_AP018405.1"/>
</dbReference>
<sequence length="259" mass="29002">MKANDRLMRALQLARDGVAVYPLASNSKVPLKGTRGYKDAATDVETIKGWFEHVPRANLGIRLDQAKLIVVDIDRHGDIDGTETLRKLNQRGKPLPSDTYIEQTPNDGLHYFFKLSVKLDMKRRTGLYPGIDVLTDFVVVAPSVINGSDYRAIEPTNEITTAPQWLIDDLLPNQRMNKAPQHASQIRKTWAGRMLDDLVAGTGEGSRNSYLTSLLGKLLRTGCNGMTAYELLQYANERLQPPLPDKEVNTIFKSIIKRT</sequence>
<dbReference type="EMBL" id="MCOL01000001">
    <property type="protein sequence ID" value="ODO60559.1"/>
    <property type="molecule type" value="Genomic_DNA"/>
</dbReference>
<dbReference type="Proteomes" id="UP000094892">
    <property type="component" value="Unassembled WGS sequence"/>
</dbReference>
<dbReference type="CDD" id="cd04859">
    <property type="entry name" value="Prim_Pol"/>
    <property type="match status" value="1"/>
</dbReference>
<evidence type="ECO:0000313" key="1">
    <source>
        <dbReference type="EMBL" id="ODO60559.1"/>
    </source>
</evidence>
<dbReference type="Pfam" id="PF09250">
    <property type="entry name" value="Prim-Pol"/>
    <property type="match status" value="1"/>
</dbReference>
<dbReference type="Pfam" id="PF08708">
    <property type="entry name" value="PriCT_1"/>
    <property type="match status" value="1"/>
</dbReference>
<dbReference type="SMART" id="SM00942">
    <property type="entry name" value="PriCT_1"/>
    <property type="match status" value="1"/>
</dbReference>